<dbReference type="GO" id="GO:0016020">
    <property type="term" value="C:membrane"/>
    <property type="evidence" value="ECO:0007669"/>
    <property type="project" value="UniProtKB-SubCell"/>
</dbReference>
<name>A0A1H6L6G4_9GAMM</name>
<keyword evidence="4 6" id="KW-1133">Transmembrane helix</keyword>
<gene>
    <name evidence="7" type="ORF">SAMN05660691_01503</name>
</gene>
<dbReference type="AlphaFoldDB" id="A0A1H6L6G4"/>
<accession>A0A1H6L6G4</accession>
<dbReference type="STRING" id="173990.SAMN05660691_01503"/>
<dbReference type="GO" id="GO:0046873">
    <property type="term" value="F:metal ion transmembrane transporter activity"/>
    <property type="evidence" value="ECO:0007669"/>
    <property type="project" value="InterPro"/>
</dbReference>
<feature type="transmembrane region" description="Helical" evidence="6">
    <location>
        <begin position="107"/>
        <end position="123"/>
    </location>
</feature>
<evidence type="ECO:0000256" key="4">
    <source>
        <dbReference type="ARBA" id="ARBA00022989"/>
    </source>
</evidence>
<feature type="transmembrane region" description="Helical" evidence="6">
    <location>
        <begin position="143"/>
        <end position="170"/>
    </location>
</feature>
<keyword evidence="3 6" id="KW-0812">Transmembrane</keyword>
<dbReference type="InterPro" id="IPR001727">
    <property type="entry name" value="GDT1-like"/>
</dbReference>
<sequence length="203" mass="21964">MSYVCPAKVQLMEAFLSSFTAVAIAEIGDKTQLLSLFLAARFRSKSAIIAGILVATLLNHAASAWLGVWVAQFIPPGWHNWLLGGSFIAVALWLLIPDKDDSGDTSVLRFGAFTASCVLFFLAEIGDKTQIATVILAASFENAVWMVIVGTTLGMLAANVPVVYAGSWLLQKISLHWARRTACAVFMLLGFYIICSDQLMMLG</sequence>
<keyword evidence="5 6" id="KW-0472">Membrane</keyword>
<dbReference type="Pfam" id="PF01169">
    <property type="entry name" value="GDT1"/>
    <property type="match status" value="2"/>
</dbReference>
<protein>
    <recommendedName>
        <fullName evidence="6">GDT1 family protein</fullName>
    </recommendedName>
</protein>
<reference evidence="8" key="1">
    <citation type="submission" date="2016-10" db="EMBL/GenBank/DDBJ databases">
        <authorList>
            <person name="Varghese N."/>
            <person name="Submissions S."/>
        </authorList>
    </citation>
    <scope>NUCLEOTIDE SEQUENCE [LARGE SCALE GENOMIC DNA]</scope>
    <source>
        <strain evidence="8">DSM 17616</strain>
    </source>
</reference>
<comment type="subcellular location">
    <subcellularLocation>
        <location evidence="1 6">Membrane</location>
        <topology evidence="1 6">Multi-pass membrane protein</topology>
    </subcellularLocation>
</comment>
<feature type="transmembrane region" description="Helical" evidence="6">
    <location>
        <begin position="78"/>
        <end position="95"/>
    </location>
</feature>
<dbReference type="PANTHER" id="PTHR12608">
    <property type="entry name" value="TRANSMEMBRANE PROTEIN HTP-1 RELATED"/>
    <property type="match status" value="1"/>
</dbReference>
<evidence type="ECO:0000313" key="8">
    <source>
        <dbReference type="Proteomes" id="UP000199371"/>
    </source>
</evidence>
<dbReference type="EMBL" id="FNXF01000004">
    <property type="protein sequence ID" value="SEH79788.1"/>
    <property type="molecule type" value="Genomic_DNA"/>
</dbReference>
<dbReference type="PANTHER" id="PTHR12608:SF1">
    <property type="entry name" value="TRANSMEMBRANE PROTEIN 165"/>
    <property type="match status" value="1"/>
</dbReference>
<feature type="transmembrane region" description="Helical" evidence="6">
    <location>
        <begin position="47"/>
        <end position="72"/>
    </location>
</feature>
<evidence type="ECO:0000256" key="6">
    <source>
        <dbReference type="RuleBase" id="RU365102"/>
    </source>
</evidence>
<dbReference type="RefSeq" id="WP_245728294.1">
    <property type="nucleotide sequence ID" value="NZ_FNXF01000004.1"/>
</dbReference>
<proteinExistence type="inferred from homology"/>
<evidence type="ECO:0000256" key="2">
    <source>
        <dbReference type="ARBA" id="ARBA00009190"/>
    </source>
</evidence>
<evidence type="ECO:0000256" key="5">
    <source>
        <dbReference type="ARBA" id="ARBA00023136"/>
    </source>
</evidence>
<comment type="similarity">
    <text evidence="2 6">Belongs to the GDT1 family.</text>
</comment>
<keyword evidence="8" id="KW-1185">Reference proteome</keyword>
<evidence type="ECO:0000256" key="1">
    <source>
        <dbReference type="ARBA" id="ARBA00004141"/>
    </source>
</evidence>
<feature type="transmembrane region" description="Helical" evidence="6">
    <location>
        <begin position="182"/>
        <end position="201"/>
    </location>
</feature>
<evidence type="ECO:0000256" key="3">
    <source>
        <dbReference type="ARBA" id="ARBA00022692"/>
    </source>
</evidence>
<organism evidence="7 8">
    <name type="scientific">Rheinheimera pacifica</name>
    <dbReference type="NCBI Taxonomy" id="173990"/>
    <lineage>
        <taxon>Bacteria</taxon>
        <taxon>Pseudomonadati</taxon>
        <taxon>Pseudomonadota</taxon>
        <taxon>Gammaproteobacteria</taxon>
        <taxon>Chromatiales</taxon>
        <taxon>Chromatiaceae</taxon>
        <taxon>Rheinheimera</taxon>
    </lineage>
</organism>
<dbReference type="Proteomes" id="UP000199371">
    <property type="component" value="Unassembled WGS sequence"/>
</dbReference>
<evidence type="ECO:0000313" key="7">
    <source>
        <dbReference type="EMBL" id="SEH79788.1"/>
    </source>
</evidence>